<reference evidence="2" key="1">
    <citation type="journal article" date="2024" name="Proc. Natl. Acad. Sci. U.S.A.">
        <title>Extraordinary preservation of gene collinearity over three hundred million years revealed in homosporous lycophytes.</title>
        <authorList>
            <person name="Li C."/>
            <person name="Wickell D."/>
            <person name="Kuo L.Y."/>
            <person name="Chen X."/>
            <person name="Nie B."/>
            <person name="Liao X."/>
            <person name="Peng D."/>
            <person name="Ji J."/>
            <person name="Jenkins J."/>
            <person name="Williams M."/>
            <person name="Shu S."/>
            <person name="Plott C."/>
            <person name="Barry K."/>
            <person name="Rajasekar S."/>
            <person name="Grimwood J."/>
            <person name="Han X."/>
            <person name="Sun S."/>
            <person name="Hou Z."/>
            <person name="He W."/>
            <person name="Dai G."/>
            <person name="Sun C."/>
            <person name="Schmutz J."/>
            <person name="Leebens-Mack J.H."/>
            <person name="Li F.W."/>
            <person name="Wang L."/>
        </authorList>
    </citation>
    <scope>NUCLEOTIDE SEQUENCE [LARGE SCALE GENOMIC DNA]</scope>
    <source>
        <strain evidence="2">cv. PW_Plant_1</strain>
    </source>
</reference>
<sequence length="743" mass="83121">MSVAGLRFSKPSVALAAPTPHLYVANCGPALNLTVSQITEAFEEHGRVAGVSVADDSGTRVIVSFERAEDAAAARGAWNGKPCMPLLGLVMFIDYALPRKTEMAKQSEPVFFCSLDMEIPGIILHSEFVSPAEEKELLAAVDERPWQTLAKRKVQHYGYEFLYKVRNVDLTKKLGELPTFVDHVVERMSALPEVANSTEKSLPFDQLTVNEYPRGVGLSPHIDTHSAFEGSILSLSLAGACVMEFRKYHKHSYDLHTSKANYDSRVHGTHIMGRGLDCEARQTIPDLHQTTYFSEQEMIEPPKVKVERRVLYLPQRSLLILSNEARYGWHHYIPHHKEDVVNGEKVPRSSRRVSFTFRKVRLGPCYCQFPHLCDSQAEIAEVPVSIINAWGSKDNDSTVLGREYTICSAVEDNAVHDKIHGVSLTVSEVKDATTCKVWIPATPEIEKMYVQEVYDAIAPHFSSTRFAKWPKVAQFLHSIAPGSIVVDAGCGNGKYLGLNPKCFFVGCDISAPLVAICAQRGHEVLIADALFLPYRTGVCDAAISIAVLHHLSSEQRRVRAIEELLRVVRHGGKVLITVWAVEQEDKSLLTKWTPLTGKYMEEWVGSSSHKAKGNLSENSLHMIQEGDTLEDKSADEEQEFVTIFSQKFDGQEDSRQMKEQQEYFVPWHLPYHRAEIGGASAAAVARGFARKDDKKGAVVYNRYYHVFVEGELERLISKCAGASVVDQFYDKSNWCVVIEKSCY</sequence>
<organism evidence="1 2">
    <name type="scientific">Diphasiastrum complanatum</name>
    <name type="common">Issler's clubmoss</name>
    <name type="synonym">Lycopodium complanatum</name>
    <dbReference type="NCBI Taxonomy" id="34168"/>
    <lineage>
        <taxon>Eukaryota</taxon>
        <taxon>Viridiplantae</taxon>
        <taxon>Streptophyta</taxon>
        <taxon>Embryophyta</taxon>
        <taxon>Tracheophyta</taxon>
        <taxon>Lycopodiopsida</taxon>
        <taxon>Lycopodiales</taxon>
        <taxon>Lycopodiaceae</taxon>
        <taxon>Lycopodioideae</taxon>
        <taxon>Diphasiastrum</taxon>
    </lineage>
</organism>
<name>A0ACC2CXR3_DIPCM</name>
<protein>
    <submittedName>
        <fullName evidence="1">Uncharacterized protein</fullName>
    </submittedName>
</protein>
<dbReference type="EMBL" id="CM055099">
    <property type="protein sequence ID" value="KAJ7546821.1"/>
    <property type="molecule type" value="Genomic_DNA"/>
</dbReference>
<dbReference type="Proteomes" id="UP001162992">
    <property type="component" value="Chromosome 8"/>
</dbReference>
<gene>
    <name evidence="1" type="ORF">O6H91_08G055800</name>
</gene>
<proteinExistence type="predicted"/>
<keyword evidence="2" id="KW-1185">Reference proteome</keyword>
<evidence type="ECO:0000313" key="2">
    <source>
        <dbReference type="Proteomes" id="UP001162992"/>
    </source>
</evidence>
<comment type="caution">
    <text evidence="1">The sequence shown here is derived from an EMBL/GenBank/DDBJ whole genome shotgun (WGS) entry which is preliminary data.</text>
</comment>
<accession>A0ACC2CXR3</accession>
<evidence type="ECO:0000313" key="1">
    <source>
        <dbReference type="EMBL" id="KAJ7546821.1"/>
    </source>
</evidence>